<evidence type="ECO:0000256" key="1">
    <source>
        <dbReference type="ARBA" id="ARBA00004651"/>
    </source>
</evidence>
<dbReference type="EMBL" id="VBOS01000377">
    <property type="protein sequence ID" value="TMQ51359.1"/>
    <property type="molecule type" value="Genomic_DNA"/>
</dbReference>
<evidence type="ECO:0000256" key="3">
    <source>
        <dbReference type="ARBA" id="ARBA00022475"/>
    </source>
</evidence>
<dbReference type="Proteomes" id="UP000317716">
    <property type="component" value="Unassembled WGS sequence"/>
</dbReference>
<keyword evidence="4 7" id="KW-0812">Transmembrane</keyword>
<comment type="subcellular location">
    <subcellularLocation>
        <location evidence="1 7">Cell membrane</location>
        <topology evidence="1 7">Multi-pass membrane protein</topology>
    </subcellularLocation>
</comment>
<evidence type="ECO:0000256" key="5">
    <source>
        <dbReference type="ARBA" id="ARBA00022989"/>
    </source>
</evidence>
<protein>
    <submittedName>
        <fullName evidence="9">ABC transporter permease</fullName>
    </submittedName>
</protein>
<comment type="similarity">
    <text evidence="7">Belongs to the binding-protein-dependent transport system permease family.</text>
</comment>
<dbReference type="PANTHER" id="PTHR43163:SF6">
    <property type="entry name" value="DIPEPTIDE TRANSPORT SYSTEM PERMEASE PROTEIN DPPB-RELATED"/>
    <property type="match status" value="1"/>
</dbReference>
<evidence type="ECO:0000313" key="9">
    <source>
        <dbReference type="EMBL" id="TMQ51359.1"/>
    </source>
</evidence>
<feature type="transmembrane region" description="Helical" evidence="7">
    <location>
        <begin position="100"/>
        <end position="121"/>
    </location>
</feature>
<dbReference type="InterPro" id="IPR045621">
    <property type="entry name" value="BPD_transp_1_N"/>
</dbReference>
<organism evidence="9 10">
    <name type="scientific">Eiseniibacteriota bacterium</name>
    <dbReference type="NCBI Taxonomy" id="2212470"/>
    <lineage>
        <taxon>Bacteria</taxon>
        <taxon>Candidatus Eiseniibacteriota</taxon>
    </lineage>
</organism>
<comment type="caution">
    <text evidence="9">The sequence shown here is derived from an EMBL/GenBank/DDBJ whole genome shotgun (WGS) entry which is preliminary data.</text>
</comment>
<dbReference type="Pfam" id="PF00528">
    <property type="entry name" value="BPD_transp_1"/>
    <property type="match status" value="1"/>
</dbReference>
<name>A0A538SJ09_UNCEI</name>
<feature type="transmembrane region" description="Helical" evidence="7">
    <location>
        <begin position="173"/>
        <end position="191"/>
    </location>
</feature>
<proteinExistence type="inferred from homology"/>
<feature type="domain" description="ABC transmembrane type-1" evidence="8">
    <location>
        <begin position="94"/>
        <end position="291"/>
    </location>
</feature>
<dbReference type="SUPFAM" id="SSF161098">
    <property type="entry name" value="MetI-like"/>
    <property type="match status" value="1"/>
</dbReference>
<reference evidence="9 10" key="1">
    <citation type="journal article" date="2019" name="Nat. Microbiol.">
        <title>Mediterranean grassland soil C-N compound turnover is dependent on rainfall and depth, and is mediated by genomically divergent microorganisms.</title>
        <authorList>
            <person name="Diamond S."/>
            <person name="Andeer P.F."/>
            <person name="Li Z."/>
            <person name="Crits-Christoph A."/>
            <person name="Burstein D."/>
            <person name="Anantharaman K."/>
            <person name="Lane K.R."/>
            <person name="Thomas B.C."/>
            <person name="Pan C."/>
            <person name="Northen T.R."/>
            <person name="Banfield J.F."/>
        </authorList>
    </citation>
    <scope>NUCLEOTIDE SEQUENCE [LARGE SCALE GENOMIC DNA]</scope>
    <source>
        <strain evidence="9">WS_2</strain>
    </source>
</reference>
<keyword evidence="3" id="KW-1003">Cell membrane</keyword>
<evidence type="ECO:0000313" key="10">
    <source>
        <dbReference type="Proteomes" id="UP000317716"/>
    </source>
</evidence>
<feature type="transmembrane region" description="Helical" evidence="7">
    <location>
        <begin position="277"/>
        <end position="298"/>
    </location>
</feature>
<evidence type="ECO:0000259" key="8">
    <source>
        <dbReference type="PROSITE" id="PS50928"/>
    </source>
</evidence>
<dbReference type="GO" id="GO:0005886">
    <property type="term" value="C:plasma membrane"/>
    <property type="evidence" value="ECO:0007669"/>
    <property type="project" value="UniProtKB-SubCell"/>
</dbReference>
<dbReference type="PANTHER" id="PTHR43163">
    <property type="entry name" value="DIPEPTIDE TRANSPORT SYSTEM PERMEASE PROTEIN DPPB-RELATED"/>
    <property type="match status" value="1"/>
</dbReference>
<feature type="transmembrane region" description="Helical" evidence="7">
    <location>
        <begin position="133"/>
        <end position="161"/>
    </location>
</feature>
<dbReference type="Pfam" id="PF19300">
    <property type="entry name" value="BPD_transp_1_N"/>
    <property type="match status" value="1"/>
</dbReference>
<dbReference type="PROSITE" id="PS50928">
    <property type="entry name" value="ABC_TM1"/>
    <property type="match status" value="1"/>
</dbReference>
<evidence type="ECO:0000256" key="4">
    <source>
        <dbReference type="ARBA" id="ARBA00022692"/>
    </source>
</evidence>
<sequence length="305" mass="33076">MVTFVLRRVLFMVPTLWAIATLAFFLVRAAPGGPFQAEKEIPAAVKAQLMHRYGLDQPLHVQYLRFLGSAARLDFGPSYKFPSRQVREIIAGALPVSLELGGWALLLAIAAGVPIGIFAAVRQNRTGDFAAMGVALAGVSIPNFVLGPVLVLALSLTLYLFPPALWEGPQSRVLPVLTLATAYVAYIARLTRAGMLEVLRQDFTRTARAKGLSERTVVLKHALKLGILPVVSFIGPAAARVMMGSIVVESIFSVPGMGRYLVNAAFNRDYTLVLGEVLFYAALLMALNLLVDVAYTWLDPRVELA</sequence>
<keyword evidence="5 7" id="KW-1133">Transmembrane helix</keyword>
<keyword evidence="2 7" id="KW-0813">Transport</keyword>
<dbReference type="AlphaFoldDB" id="A0A538SJ09"/>
<keyword evidence="6 7" id="KW-0472">Membrane</keyword>
<gene>
    <name evidence="9" type="ORF">E6K72_10495</name>
</gene>
<dbReference type="CDD" id="cd06261">
    <property type="entry name" value="TM_PBP2"/>
    <property type="match status" value="1"/>
</dbReference>
<accession>A0A538SJ09</accession>
<dbReference type="Gene3D" id="1.10.3720.10">
    <property type="entry name" value="MetI-like"/>
    <property type="match status" value="1"/>
</dbReference>
<dbReference type="GO" id="GO:0055085">
    <property type="term" value="P:transmembrane transport"/>
    <property type="evidence" value="ECO:0007669"/>
    <property type="project" value="InterPro"/>
</dbReference>
<evidence type="ECO:0000256" key="2">
    <source>
        <dbReference type="ARBA" id="ARBA00022448"/>
    </source>
</evidence>
<feature type="transmembrane region" description="Helical" evidence="7">
    <location>
        <begin position="225"/>
        <end position="248"/>
    </location>
</feature>
<evidence type="ECO:0000256" key="7">
    <source>
        <dbReference type="RuleBase" id="RU363032"/>
    </source>
</evidence>
<dbReference type="InterPro" id="IPR000515">
    <property type="entry name" value="MetI-like"/>
</dbReference>
<dbReference type="InterPro" id="IPR035906">
    <property type="entry name" value="MetI-like_sf"/>
</dbReference>
<evidence type="ECO:0000256" key="6">
    <source>
        <dbReference type="ARBA" id="ARBA00023136"/>
    </source>
</evidence>